<name>A0ABQ4YLQ5_9ASTR</name>
<comment type="caution">
    <text evidence="2">The sequence shown here is derived from an EMBL/GenBank/DDBJ whole genome shotgun (WGS) entry which is preliminary data.</text>
</comment>
<reference evidence="2" key="2">
    <citation type="submission" date="2022-01" db="EMBL/GenBank/DDBJ databases">
        <authorList>
            <person name="Yamashiro T."/>
            <person name="Shiraishi A."/>
            <person name="Satake H."/>
            <person name="Nakayama K."/>
        </authorList>
    </citation>
    <scope>NUCLEOTIDE SEQUENCE</scope>
</reference>
<sequence>MTNSKSFNKSPKHRALYHALMESILKYEDAMDVGVADKLKKRKPDDADQDEGPSTGSNRGLKRQRTSKGTETSKKTSTSKDSSKGKSPSTSSKFSKFEDLSKTDEQPNDEDVPKNDWYKKSRSNTSPDPEWNEGKLVDDGPEQSWLNDMAKATKPPLTFDELMHTPIDFSAFAMNRLKIDNLTKEHLVGPVYNLLKGTCKSYVELDYTMEECYRALSEQLDWNNPEGHRCPYDLTKPLPVQMSSQGRQIVPADFFFNNDLEYLRGGSNDKKYTASMTKSKAARYELKGIEDMVPNLWSPVKVVYDRYALLGISHWRTKRHNFYGYTTKMMSKHDVYSTKRILSVISVKVNKWYRYGYLEEIVVKRVDQQLYTFKEGDFKRLHLNDIEDMLLFIVQNQLNNLDGNVKGLKTVQKQELSVEFTKTIESEFFLVPIEASTLRGYENMRSSMSGFEVIPIESKLTTKGLVAWIKSITV</sequence>
<organism evidence="2 3">
    <name type="scientific">Tanacetum coccineum</name>
    <dbReference type="NCBI Taxonomy" id="301880"/>
    <lineage>
        <taxon>Eukaryota</taxon>
        <taxon>Viridiplantae</taxon>
        <taxon>Streptophyta</taxon>
        <taxon>Embryophyta</taxon>
        <taxon>Tracheophyta</taxon>
        <taxon>Spermatophyta</taxon>
        <taxon>Magnoliopsida</taxon>
        <taxon>eudicotyledons</taxon>
        <taxon>Gunneridae</taxon>
        <taxon>Pentapetalae</taxon>
        <taxon>asterids</taxon>
        <taxon>campanulids</taxon>
        <taxon>Asterales</taxon>
        <taxon>Asteraceae</taxon>
        <taxon>Asteroideae</taxon>
        <taxon>Anthemideae</taxon>
        <taxon>Anthemidinae</taxon>
        <taxon>Tanacetum</taxon>
    </lineage>
</organism>
<feature type="compositionally biased region" description="Low complexity" evidence="1">
    <location>
        <begin position="67"/>
        <end position="94"/>
    </location>
</feature>
<gene>
    <name evidence="2" type="ORF">Tco_0728645</name>
</gene>
<dbReference type="EMBL" id="BQNB010010548">
    <property type="protein sequence ID" value="GJS78764.1"/>
    <property type="molecule type" value="Genomic_DNA"/>
</dbReference>
<reference evidence="2" key="1">
    <citation type="journal article" date="2022" name="Int. J. Mol. Sci.">
        <title>Draft Genome of Tanacetum Coccineum: Genomic Comparison of Closely Related Tanacetum-Family Plants.</title>
        <authorList>
            <person name="Yamashiro T."/>
            <person name="Shiraishi A."/>
            <person name="Nakayama K."/>
            <person name="Satake H."/>
        </authorList>
    </citation>
    <scope>NUCLEOTIDE SEQUENCE</scope>
</reference>
<feature type="compositionally biased region" description="Basic and acidic residues" evidence="1">
    <location>
        <begin position="95"/>
        <end position="119"/>
    </location>
</feature>
<protein>
    <submittedName>
        <fullName evidence="2">Uncharacterized protein</fullName>
    </submittedName>
</protein>
<feature type="region of interest" description="Disordered" evidence="1">
    <location>
        <begin position="38"/>
        <end position="143"/>
    </location>
</feature>
<keyword evidence="3" id="KW-1185">Reference proteome</keyword>
<proteinExistence type="predicted"/>
<evidence type="ECO:0000313" key="2">
    <source>
        <dbReference type="EMBL" id="GJS78764.1"/>
    </source>
</evidence>
<evidence type="ECO:0000256" key="1">
    <source>
        <dbReference type="SAM" id="MobiDB-lite"/>
    </source>
</evidence>
<evidence type="ECO:0000313" key="3">
    <source>
        <dbReference type="Proteomes" id="UP001151760"/>
    </source>
</evidence>
<accession>A0ABQ4YLQ5</accession>
<dbReference type="Proteomes" id="UP001151760">
    <property type="component" value="Unassembled WGS sequence"/>
</dbReference>